<feature type="transmembrane region" description="Helical" evidence="1">
    <location>
        <begin position="17"/>
        <end position="36"/>
    </location>
</feature>
<name>A0A917QA28_9HYPH</name>
<evidence type="ECO:0000313" key="3">
    <source>
        <dbReference type="Proteomes" id="UP000600449"/>
    </source>
</evidence>
<reference evidence="2 3" key="1">
    <citation type="journal article" date="2014" name="Int. J. Syst. Evol. Microbiol.">
        <title>Complete genome sequence of Corynebacterium casei LMG S-19264T (=DSM 44701T), isolated from a smear-ripened cheese.</title>
        <authorList>
            <consortium name="US DOE Joint Genome Institute (JGI-PGF)"/>
            <person name="Walter F."/>
            <person name="Albersmeier A."/>
            <person name="Kalinowski J."/>
            <person name="Ruckert C."/>
        </authorList>
    </citation>
    <scope>NUCLEOTIDE SEQUENCE [LARGE SCALE GENOMIC DNA]</scope>
    <source>
        <strain evidence="2 3">CGMCC 1.9161</strain>
    </source>
</reference>
<evidence type="ECO:0000313" key="2">
    <source>
        <dbReference type="EMBL" id="GGK38631.1"/>
    </source>
</evidence>
<evidence type="ECO:0000256" key="1">
    <source>
        <dbReference type="SAM" id="Phobius"/>
    </source>
</evidence>
<protein>
    <submittedName>
        <fullName evidence="2">Uncharacterized protein</fullName>
    </submittedName>
</protein>
<keyword evidence="3" id="KW-1185">Reference proteome</keyword>
<dbReference type="Proteomes" id="UP000600449">
    <property type="component" value="Unassembled WGS sequence"/>
</dbReference>
<dbReference type="EMBL" id="BMMF01000007">
    <property type="protein sequence ID" value="GGK38631.1"/>
    <property type="molecule type" value="Genomic_DNA"/>
</dbReference>
<gene>
    <name evidence="2" type="ORF">GCM10011322_27090</name>
</gene>
<organism evidence="2 3">
    <name type="scientific">Salinarimonas ramus</name>
    <dbReference type="NCBI Taxonomy" id="690164"/>
    <lineage>
        <taxon>Bacteria</taxon>
        <taxon>Pseudomonadati</taxon>
        <taxon>Pseudomonadota</taxon>
        <taxon>Alphaproteobacteria</taxon>
        <taxon>Hyphomicrobiales</taxon>
        <taxon>Salinarimonadaceae</taxon>
        <taxon>Salinarimonas</taxon>
    </lineage>
</organism>
<keyword evidence="1" id="KW-0812">Transmembrane</keyword>
<comment type="caution">
    <text evidence="2">The sequence shown here is derived from an EMBL/GenBank/DDBJ whole genome shotgun (WGS) entry which is preliminary data.</text>
</comment>
<keyword evidence="1" id="KW-0472">Membrane</keyword>
<dbReference type="AlphaFoldDB" id="A0A917QA28"/>
<feature type="transmembrane region" description="Helical" evidence="1">
    <location>
        <begin position="43"/>
        <end position="65"/>
    </location>
</feature>
<proteinExistence type="predicted"/>
<accession>A0A917QA28</accession>
<sequence length="113" mass="12254">MAQAVTVSNPATGHVRIAYVGFSWTTLFFGMFPALLRGHILAALVMAIAPFLTFGLSWLVFPFFYNSWHRSWLANRGYGAAGAYGMPGIAANNTNTVQPVINVHIDNSARPPA</sequence>
<keyword evidence="1" id="KW-1133">Transmembrane helix</keyword>